<keyword evidence="7" id="KW-0274">FAD</keyword>
<feature type="domain" description="Photolyase/cryptochrome alpha/beta" evidence="13">
    <location>
        <begin position="58"/>
        <end position="190"/>
    </location>
</feature>
<organism evidence="14 15">
    <name type="scientific">Artaxa digramma nucleopolyhedrovirus</name>
    <dbReference type="NCBI Taxonomy" id="3070910"/>
    <lineage>
        <taxon>Viruses</taxon>
        <taxon>Viruses incertae sedis</taxon>
        <taxon>Naldaviricetes</taxon>
        <taxon>Lefavirales</taxon>
        <taxon>Baculoviridae</taxon>
        <taxon>Alphabaculovirus</taxon>
        <taxon>Alphabaculovirus ardigrammae</taxon>
    </lineage>
</organism>
<keyword evidence="8" id="KW-0238">DNA-binding</keyword>
<dbReference type="InterPro" id="IPR008148">
    <property type="entry name" value="DNA_photolyase_2"/>
</dbReference>
<dbReference type="InterPro" id="IPR052219">
    <property type="entry name" value="Photolyase_Class-2"/>
</dbReference>
<dbReference type="FunFam" id="3.40.50.620:FF:000110">
    <property type="entry name" value="Deoxyribodipyrimidine photolyase"/>
    <property type="match status" value="1"/>
</dbReference>
<dbReference type="PROSITE" id="PS01084">
    <property type="entry name" value="DNA_PHOTOLYASES_2_2"/>
    <property type="match status" value="1"/>
</dbReference>
<dbReference type="SUPFAM" id="SSF48173">
    <property type="entry name" value="Cryptochrome/photolyase FAD-binding domain"/>
    <property type="match status" value="1"/>
</dbReference>
<dbReference type="SUPFAM" id="SSF52425">
    <property type="entry name" value="Cryptochrome/photolyase, N-terminal domain"/>
    <property type="match status" value="1"/>
</dbReference>
<evidence type="ECO:0000256" key="5">
    <source>
        <dbReference type="ARBA" id="ARBA00022630"/>
    </source>
</evidence>
<reference evidence="14 15" key="1">
    <citation type="journal article" date="2019" name="Viruses">
        <title>Genome Analysis of a Novel Clade II.b Alphabaculovirus Obtained from Artaxa digramma.</title>
        <authorList>
            <person name="Li J."/>
            <person name="Duan X."/>
            <person name="Wang Q."/>
            <person name="Zhang L."/>
            <person name="Deng F."/>
            <person name="Wang H."/>
            <person name="Hu Z."/>
            <person name="Wang M."/>
            <person name="Wang J."/>
        </authorList>
    </citation>
    <scope>NUCLEOTIDE SEQUENCE [LARGE SCALE GENOMIC DNA]</scope>
    <source>
        <strain evidence="14 15">424</strain>
    </source>
</reference>
<evidence type="ECO:0000256" key="12">
    <source>
        <dbReference type="ARBA" id="ARBA00033999"/>
    </source>
</evidence>
<dbReference type="Proteomes" id="UP000830275">
    <property type="component" value="Segment"/>
</dbReference>
<dbReference type="PROSITE" id="PS51645">
    <property type="entry name" value="PHR_CRY_ALPHA_BETA"/>
    <property type="match status" value="1"/>
</dbReference>
<dbReference type="EMBL" id="MN233792">
    <property type="protein sequence ID" value="QHB21679.1"/>
    <property type="molecule type" value="Genomic_DNA"/>
</dbReference>
<evidence type="ECO:0000256" key="11">
    <source>
        <dbReference type="ARBA" id="ARBA00031671"/>
    </source>
</evidence>
<dbReference type="PANTHER" id="PTHR10211">
    <property type="entry name" value="DEOXYRIBODIPYRIMIDINE PHOTOLYASE"/>
    <property type="match status" value="1"/>
</dbReference>
<evidence type="ECO:0000256" key="4">
    <source>
        <dbReference type="ARBA" id="ARBA00014046"/>
    </source>
</evidence>
<dbReference type="GO" id="GO:0009650">
    <property type="term" value="P:UV protection"/>
    <property type="evidence" value="ECO:0007669"/>
    <property type="project" value="UniProtKB-ARBA"/>
</dbReference>
<evidence type="ECO:0000256" key="2">
    <source>
        <dbReference type="ARBA" id="ARBA00006409"/>
    </source>
</evidence>
<evidence type="ECO:0000256" key="7">
    <source>
        <dbReference type="ARBA" id="ARBA00022827"/>
    </source>
</evidence>
<comment type="cofactor">
    <cofactor evidence="1">
        <name>FAD</name>
        <dbReference type="ChEBI" id="CHEBI:57692"/>
    </cofactor>
</comment>
<keyword evidence="5" id="KW-0285">Flavoprotein</keyword>
<dbReference type="PANTHER" id="PTHR10211:SF0">
    <property type="entry name" value="DEOXYRIBODIPYRIMIDINE PHOTO-LYASE"/>
    <property type="match status" value="1"/>
</dbReference>
<evidence type="ECO:0000256" key="3">
    <source>
        <dbReference type="ARBA" id="ARBA00013149"/>
    </source>
</evidence>
<evidence type="ECO:0000256" key="6">
    <source>
        <dbReference type="ARBA" id="ARBA00022763"/>
    </source>
</evidence>
<dbReference type="InterPro" id="IPR032673">
    <property type="entry name" value="DNA_photolyase_2_CS"/>
</dbReference>
<keyword evidence="10" id="KW-0456">Lyase</keyword>
<proteinExistence type="inferred from homology"/>
<dbReference type="FunFam" id="1.10.579.10:FF:000002">
    <property type="entry name" value="Deoxyribodipyrimidine photolyase"/>
    <property type="match status" value="1"/>
</dbReference>
<gene>
    <name evidence="14" type="ORF">Eudi_ORF20</name>
</gene>
<comment type="catalytic activity">
    <reaction evidence="12">
        <text>cyclobutadipyrimidine (in DNA) = 2 pyrimidine residues (in DNA).</text>
        <dbReference type="EC" id="4.1.99.3"/>
    </reaction>
</comment>
<keyword evidence="9" id="KW-0234">DNA repair</keyword>
<dbReference type="InterPro" id="IPR014729">
    <property type="entry name" value="Rossmann-like_a/b/a_fold"/>
</dbReference>
<name>A0AAE6R6S2_9ABAC</name>
<dbReference type="GO" id="GO:0000719">
    <property type="term" value="P:photoreactive repair"/>
    <property type="evidence" value="ECO:0007669"/>
    <property type="project" value="TreeGrafter"/>
</dbReference>
<dbReference type="Gene3D" id="1.25.40.80">
    <property type="match status" value="1"/>
</dbReference>
<dbReference type="FunFam" id="1.25.40.80:FF:000004">
    <property type="entry name" value="Deoxyribodipyrimidine photolyase"/>
    <property type="match status" value="1"/>
</dbReference>
<dbReference type="InterPro" id="IPR036155">
    <property type="entry name" value="Crypto/Photolyase_N_sf"/>
</dbReference>
<dbReference type="InterPro" id="IPR006050">
    <property type="entry name" value="DNA_photolyase_N"/>
</dbReference>
<keyword evidence="15" id="KW-1185">Reference proteome</keyword>
<dbReference type="EC" id="4.1.99.3" evidence="3"/>
<evidence type="ECO:0000313" key="14">
    <source>
        <dbReference type="EMBL" id="QHB21679.1"/>
    </source>
</evidence>
<protein>
    <recommendedName>
        <fullName evidence="4">Deoxyribodipyrimidine photo-lyase</fullName>
        <ecNumber evidence="3">4.1.99.3</ecNumber>
    </recommendedName>
    <alternativeName>
        <fullName evidence="11">DNA photolyase</fullName>
    </alternativeName>
</protein>
<sequence>MSQNKRFKANLLVVVNNLKSEFEECRVTRDAETLFDTRRVRVINNCAEPVSGIGGGGGGVVYWMSRDSRVQDNWALVYAQRLAIQLNTPLYVVFCLTKSFLQASMRQFHFLLEGLKLVRDECRSLNIGFVMLDGSGDLVLADWVRRHGIAAVVCDFNPLRVVKGWVTEVARQLPDEVYFAQVDAHNVVPCWLASSKQEYSARTFRLKFNKLLSEFLTPYPAVARHKIDPALSATCADIEWTNLLRSRNADADVGPVRWARAGYVNALAVLADFINTKLSKYGGTRNDPNADSQSNLSPWYHFGQISVQRVVWYLRHGAIAPLVVSADVEAYIEECLVRRELADNFCFYNENYDNINGAPNWARVTLEQHANDVRQYVYDRKQLDEARTHDSLWNAAQAQLRTEGKMHGYMRMYWAKKILEWSASPAAALSDAIYFNDRYNVDGRDPNGYVGCMWSICGVHDQGWKERSVFGKIRYMNYEGCVRKFDVQRYVAKYINVTL</sequence>
<accession>A0AAE6R6S2</accession>
<evidence type="ECO:0000259" key="13">
    <source>
        <dbReference type="PROSITE" id="PS51645"/>
    </source>
</evidence>
<keyword evidence="6" id="KW-0227">DNA damage</keyword>
<dbReference type="Gene3D" id="3.40.50.620">
    <property type="entry name" value="HUPs"/>
    <property type="match status" value="1"/>
</dbReference>
<evidence type="ECO:0000256" key="8">
    <source>
        <dbReference type="ARBA" id="ARBA00023125"/>
    </source>
</evidence>
<dbReference type="NCBIfam" id="TIGR00591">
    <property type="entry name" value="phr2"/>
    <property type="match status" value="1"/>
</dbReference>
<evidence type="ECO:0000313" key="15">
    <source>
        <dbReference type="Proteomes" id="UP000830275"/>
    </source>
</evidence>
<dbReference type="Gene3D" id="1.10.579.10">
    <property type="entry name" value="DNA Cyclobutane Dipyrimidine Photolyase, subunit A, domain 3"/>
    <property type="match status" value="1"/>
</dbReference>
<evidence type="ECO:0000256" key="9">
    <source>
        <dbReference type="ARBA" id="ARBA00023204"/>
    </source>
</evidence>
<comment type="similarity">
    <text evidence="2">Belongs to the DNA photolyase class-2 family.</text>
</comment>
<dbReference type="InterPro" id="IPR036134">
    <property type="entry name" value="Crypto/Photolyase_FAD-like_sf"/>
</dbReference>
<dbReference type="GO" id="GO:0003677">
    <property type="term" value="F:DNA binding"/>
    <property type="evidence" value="ECO:0007669"/>
    <property type="project" value="UniProtKB-KW"/>
</dbReference>
<dbReference type="GO" id="GO:0003904">
    <property type="term" value="F:deoxyribodipyrimidine photo-lyase activity"/>
    <property type="evidence" value="ECO:0007669"/>
    <property type="project" value="UniProtKB-EC"/>
</dbReference>
<evidence type="ECO:0000256" key="1">
    <source>
        <dbReference type="ARBA" id="ARBA00001974"/>
    </source>
</evidence>
<evidence type="ECO:0000256" key="10">
    <source>
        <dbReference type="ARBA" id="ARBA00023239"/>
    </source>
</evidence>
<dbReference type="Pfam" id="PF00875">
    <property type="entry name" value="DNA_photolyase"/>
    <property type="match status" value="1"/>
</dbReference>